<gene>
    <name evidence="1" type="ORF">RISINGSUN_170</name>
</gene>
<accession>A0A223LHP3</accession>
<organism evidence="1 2">
    <name type="scientific">Erwinia phage vB_EamM_RisingSun</name>
    <dbReference type="NCBI Taxonomy" id="2026080"/>
    <lineage>
        <taxon>Viruses</taxon>
        <taxon>Duplodnaviria</taxon>
        <taxon>Heunggongvirae</taxon>
        <taxon>Uroviricota</taxon>
        <taxon>Caudoviricetes</taxon>
        <taxon>Chimalliviridae</taxon>
        <taxon>Risingsunvirus</taxon>
        <taxon>Risingsunvirus risingsun</taxon>
    </lineage>
</organism>
<dbReference type="Proteomes" id="UP000225553">
    <property type="component" value="Segment"/>
</dbReference>
<sequence length="77" mass="9040">MIRELENGKRYLSYSGRPFQVTGVMQYALNCSVRAVRYINLLPTDDAAAGTEWYLEESVFLRTFRYDDTETYVTRVE</sequence>
<dbReference type="EMBL" id="MF459646">
    <property type="protein sequence ID" value="ASU03500.1"/>
    <property type="molecule type" value="Genomic_DNA"/>
</dbReference>
<protein>
    <submittedName>
        <fullName evidence="1">Uncharacterized protein</fullName>
    </submittedName>
</protein>
<proteinExistence type="predicted"/>
<name>A0A223LHP3_9CAUD</name>
<evidence type="ECO:0000313" key="1">
    <source>
        <dbReference type="EMBL" id="ASU03500.1"/>
    </source>
</evidence>
<keyword evidence="2" id="KW-1185">Reference proteome</keyword>
<dbReference type="OrthoDB" id="37453at10239"/>
<reference evidence="2" key="1">
    <citation type="submission" date="2017-07" db="EMBL/GenBank/DDBJ databases">
        <authorList>
            <person name="Putnam M.J."/>
            <person name="Sharma R."/>
            <person name="Kruger J.L."/>
            <person name="Berg J.A."/>
            <person name="Payne A.M."/>
            <person name="Fajardo C.P."/>
            <person name="Breakwell D.P."/>
            <person name="Hope S."/>
            <person name="Grose J.H."/>
        </authorList>
    </citation>
    <scope>NUCLEOTIDE SEQUENCE [LARGE SCALE GENOMIC DNA]</scope>
</reference>
<evidence type="ECO:0000313" key="2">
    <source>
        <dbReference type="Proteomes" id="UP000225553"/>
    </source>
</evidence>